<gene>
    <name evidence="1" type="ORF">KTH90_00235</name>
</gene>
<sequence length="56" mass="6274">MEVKEFDTVILKDGRQASVMEVFPNGSLILDVGSSPDDWETLYDKTLDDVSKVVKI</sequence>
<evidence type="ECO:0000313" key="2">
    <source>
        <dbReference type="Proteomes" id="UP001314681"/>
    </source>
</evidence>
<reference evidence="1 2" key="1">
    <citation type="submission" date="2021-06" db="EMBL/GenBank/DDBJ databases">
        <title>Description of novel taxa of the family Lachnospiraceae.</title>
        <authorList>
            <person name="Chaplin A.V."/>
            <person name="Sokolova S.R."/>
            <person name="Pikina A.P."/>
            <person name="Korzhanova M."/>
            <person name="Belova V."/>
            <person name="Korostin D."/>
            <person name="Efimov B.A."/>
        </authorList>
    </citation>
    <scope>NUCLEOTIDE SEQUENCE [LARGE SCALE GENOMIC DNA]</scope>
    <source>
        <strain evidence="1 2">ASD4241</strain>
    </source>
</reference>
<proteinExistence type="predicted"/>
<accession>A0ABS6K0Q3</accession>
<comment type="caution">
    <text evidence="1">The sequence shown here is derived from an EMBL/GenBank/DDBJ whole genome shotgun (WGS) entry which is preliminary data.</text>
</comment>
<evidence type="ECO:0000313" key="1">
    <source>
        <dbReference type="EMBL" id="MBU9724431.1"/>
    </source>
</evidence>
<dbReference type="RefSeq" id="WP_238726020.1">
    <property type="nucleotide sequence ID" value="NZ_JAHQCX010000001.1"/>
</dbReference>
<organism evidence="1 2">
    <name type="scientific">Diplocloster modestus</name>
    <dbReference type="NCBI Taxonomy" id="2850322"/>
    <lineage>
        <taxon>Bacteria</taxon>
        <taxon>Bacillati</taxon>
        <taxon>Bacillota</taxon>
        <taxon>Clostridia</taxon>
        <taxon>Lachnospirales</taxon>
        <taxon>Lachnospiraceae</taxon>
        <taxon>Diplocloster</taxon>
    </lineage>
</organism>
<dbReference type="EMBL" id="JAHQCX010000001">
    <property type="protein sequence ID" value="MBU9724431.1"/>
    <property type="molecule type" value="Genomic_DNA"/>
</dbReference>
<name>A0ABS6K0Q3_9FIRM</name>
<dbReference type="Proteomes" id="UP001314681">
    <property type="component" value="Unassembled WGS sequence"/>
</dbReference>
<protein>
    <submittedName>
        <fullName evidence="1">Uncharacterized protein</fullName>
    </submittedName>
</protein>
<keyword evidence="2" id="KW-1185">Reference proteome</keyword>